<proteinExistence type="predicted"/>
<evidence type="ECO:0000313" key="2">
    <source>
        <dbReference type="EMBL" id="KAG7167622.1"/>
    </source>
</evidence>
<gene>
    <name evidence="2" type="ORF">Hamer_G019011</name>
</gene>
<evidence type="ECO:0000313" key="3">
    <source>
        <dbReference type="Proteomes" id="UP000747542"/>
    </source>
</evidence>
<dbReference type="EMBL" id="JAHLQT010021370">
    <property type="protein sequence ID" value="KAG7167622.1"/>
    <property type="molecule type" value="Genomic_DNA"/>
</dbReference>
<sequence length="156" mass="17308">MQDNVGLFGQLYISMQNQAGNHNKFFSKEVHAYSPSLSDFGKLHLPAPKSQLLRSLEKSEQPEVPSSYDGKTMDGAVIVHSLPTASVSTFEEYADTLFIPYLQNQLETASQLEVVWNNYIPNSLKESTREKKGERYSQKGVGSGKNSGQLEGFPSC</sequence>
<keyword evidence="3" id="KW-1185">Reference proteome</keyword>
<accession>A0A8J5K132</accession>
<reference evidence="2" key="1">
    <citation type="journal article" date="2021" name="Sci. Adv.">
        <title>The American lobster genome reveals insights on longevity, neural, and immune adaptations.</title>
        <authorList>
            <person name="Polinski J.M."/>
            <person name="Zimin A.V."/>
            <person name="Clark K.F."/>
            <person name="Kohn A.B."/>
            <person name="Sadowski N."/>
            <person name="Timp W."/>
            <person name="Ptitsyn A."/>
            <person name="Khanna P."/>
            <person name="Romanova D.Y."/>
            <person name="Williams P."/>
            <person name="Greenwood S.J."/>
            <person name="Moroz L.L."/>
            <person name="Walt D.R."/>
            <person name="Bodnar A.G."/>
        </authorList>
    </citation>
    <scope>NUCLEOTIDE SEQUENCE</scope>
    <source>
        <strain evidence="2">GMGI-L3</strain>
    </source>
</reference>
<name>A0A8J5K132_HOMAM</name>
<feature type="region of interest" description="Disordered" evidence="1">
    <location>
        <begin position="126"/>
        <end position="156"/>
    </location>
</feature>
<evidence type="ECO:0000256" key="1">
    <source>
        <dbReference type="SAM" id="MobiDB-lite"/>
    </source>
</evidence>
<dbReference type="Proteomes" id="UP000747542">
    <property type="component" value="Unassembled WGS sequence"/>
</dbReference>
<protein>
    <submittedName>
        <fullName evidence="2">Uncharacterized protein</fullName>
    </submittedName>
</protein>
<dbReference type="AlphaFoldDB" id="A0A8J5K132"/>
<comment type="caution">
    <text evidence="2">The sequence shown here is derived from an EMBL/GenBank/DDBJ whole genome shotgun (WGS) entry which is preliminary data.</text>
</comment>
<feature type="compositionally biased region" description="Basic and acidic residues" evidence="1">
    <location>
        <begin position="126"/>
        <end position="137"/>
    </location>
</feature>
<organism evidence="2 3">
    <name type="scientific">Homarus americanus</name>
    <name type="common">American lobster</name>
    <dbReference type="NCBI Taxonomy" id="6706"/>
    <lineage>
        <taxon>Eukaryota</taxon>
        <taxon>Metazoa</taxon>
        <taxon>Ecdysozoa</taxon>
        <taxon>Arthropoda</taxon>
        <taxon>Crustacea</taxon>
        <taxon>Multicrustacea</taxon>
        <taxon>Malacostraca</taxon>
        <taxon>Eumalacostraca</taxon>
        <taxon>Eucarida</taxon>
        <taxon>Decapoda</taxon>
        <taxon>Pleocyemata</taxon>
        <taxon>Astacidea</taxon>
        <taxon>Nephropoidea</taxon>
        <taxon>Nephropidae</taxon>
        <taxon>Homarus</taxon>
    </lineage>
</organism>